<dbReference type="PANTHER" id="PTHR31459:SF19">
    <property type="entry name" value="DESICCATION-RELATED PROTEIN LEA14-RELATED"/>
    <property type="match status" value="1"/>
</dbReference>
<dbReference type="InterPro" id="IPR013990">
    <property type="entry name" value="WHy-dom"/>
</dbReference>
<dbReference type="GO" id="GO:0009269">
    <property type="term" value="P:response to desiccation"/>
    <property type="evidence" value="ECO:0007669"/>
    <property type="project" value="InterPro"/>
</dbReference>
<keyword evidence="5" id="KW-1185">Reference proteome</keyword>
<evidence type="ECO:0000256" key="1">
    <source>
        <dbReference type="ARBA" id="ARBA00005960"/>
    </source>
</evidence>
<dbReference type="Gene3D" id="2.60.40.1820">
    <property type="match status" value="1"/>
</dbReference>
<name>A0AAQ3JZY3_9LILI</name>
<keyword evidence="2" id="KW-0732">Signal</keyword>
<dbReference type="GO" id="GO:0005829">
    <property type="term" value="C:cytosol"/>
    <property type="evidence" value="ECO:0007669"/>
    <property type="project" value="TreeGrafter"/>
</dbReference>
<evidence type="ECO:0000313" key="5">
    <source>
        <dbReference type="Proteomes" id="UP001327560"/>
    </source>
</evidence>
<protein>
    <submittedName>
        <fullName evidence="4">Late embryogenesis abundant protein Lea14-A</fullName>
    </submittedName>
</protein>
<comment type="similarity">
    <text evidence="1">Belongs to the LEA type 2 family.</text>
</comment>
<reference evidence="4 5" key="1">
    <citation type="submission" date="2023-10" db="EMBL/GenBank/DDBJ databases">
        <title>Chromosome-scale genome assembly provides insights into flower coloration mechanisms of Canna indica.</title>
        <authorList>
            <person name="Li C."/>
        </authorList>
    </citation>
    <scope>NUCLEOTIDE SEQUENCE [LARGE SCALE GENOMIC DNA]</scope>
    <source>
        <tissue evidence="4">Flower</tissue>
    </source>
</reference>
<dbReference type="EMBL" id="CP136891">
    <property type="protein sequence ID" value="WOK99327.1"/>
    <property type="molecule type" value="Genomic_DNA"/>
</dbReference>
<organism evidence="4 5">
    <name type="scientific">Canna indica</name>
    <name type="common">Indian-shot</name>
    <dbReference type="NCBI Taxonomy" id="4628"/>
    <lineage>
        <taxon>Eukaryota</taxon>
        <taxon>Viridiplantae</taxon>
        <taxon>Streptophyta</taxon>
        <taxon>Embryophyta</taxon>
        <taxon>Tracheophyta</taxon>
        <taxon>Spermatophyta</taxon>
        <taxon>Magnoliopsida</taxon>
        <taxon>Liliopsida</taxon>
        <taxon>Zingiberales</taxon>
        <taxon>Cannaceae</taxon>
        <taxon>Canna</taxon>
    </lineage>
</organism>
<proteinExistence type="inferred from homology"/>
<gene>
    <name evidence="4" type="ORF">Cni_G08039</name>
</gene>
<sequence length="170" mass="19004">MSRHLLFVLVFSLALPFALSRDLTKVDQTQIRSDDAEKLSFPKPEVKISKVYIKKISLTSVTFQVDLSVHNPYPLPIPVPEISYDFTTANKTIVSGTIPDPGSLTANGDTKLEVPMTVSYSFLIDLLKDIVKDWDIDYMLKVGFIVDLPVVGKFTIPITIKDSIKLPHLN</sequence>
<accession>A0AAQ3JZY3</accession>
<dbReference type="AlphaFoldDB" id="A0AAQ3JZY3"/>
<dbReference type="Proteomes" id="UP001327560">
    <property type="component" value="Chromosome 2"/>
</dbReference>
<dbReference type="InterPro" id="IPR045043">
    <property type="entry name" value="Lea14-like"/>
</dbReference>
<feature type="signal peptide" evidence="2">
    <location>
        <begin position="1"/>
        <end position="20"/>
    </location>
</feature>
<feature type="domain" description="Water stress and hypersensitive response" evidence="3">
    <location>
        <begin position="46"/>
        <end position="163"/>
    </location>
</feature>
<evidence type="ECO:0000313" key="4">
    <source>
        <dbReference type="EMBL" id="WOK99327.1"/>
    </source>
</evidence>
<dbReference type="InterPro" id="IPR004864">
    <property type="entry name" value="LEA_2"/>
</dbReference>
<evidence type="ECO:0000259" key="3">
    <source>
        <dbReference type="SMART" id="SM00769"/>
    </source>
</evidence>
<evidence type="ECO:0000256" key="2">
    <source>
        <dbReference type="SAM" id="SignalP"/>
    </source>
</evidence>
<dbReference type="PANTHER" id="PTHR31459">
    <property type="match status" value="1"/>
</dbReference>
<feature type="chain" id="PRO_5042931829" evidence="2">
    <location>
        <begin position="21"/>
        <end position="170"/>
    </location>
</feature>
<dbReference type="SMART" id="SM00769">
    <property type="entry name" value="WHy"/>
    <property type="match status" value="1"/>
</dbReference>
<dbReference type="Pfam" id="PF03168">
    <property type="entry name" value="LEA_2"/>
    <property type="match status" value="1"/>
</dbReference>
<dbReference type="SUPFAM" id="SSF117070">
    <property type="entry name" value="LEA14-like"/>
    <property type="match status" value="1"/>
</dbReference>